<comment type="caution">
    <text evidence="2">The sequence shown here is derived from an EMBL/GenBank/DDBJ whole genome shotgun (WGS) entry which is preliminary data.</text>
</comment>
<dbReference type="Proteomes" id="UP001205311">
    <property type="component" value="Unassembled WGS sequence"/>
</dbReference>
<protein>
    <submittedName>
        <fullName evidence="2">Uncharacterized protein</fullName>
    </submittedName>
</protein>
<proteinExistence type="predicted"/>
<feature type="region of interest" description="Disordered" evidence="1">
    <location>
        <begin position="81"/>
        <end position="100"/>
    </location>
</feature>
<evidence type="ECO:0000313" key="3">
    <source>
        <dbReference type="Proteomes" id="UP001205311"/>
    </source>
</evidence>
<dbReference type="EMBL" id="JAMTCP010000001">
    <property type="protein sequence ID" value="MCP2256328.1"/>
    <property type="molecule type" value="Genomic_DNA"/>
</dbReference>
<accession>A0ABT1HLD4</accession>
<sequence>MRRPTKILRKLWKILRRKPSTVDPRILMPNLRILHHPTPGEAAEWEASMAPLRRRRVRVVLPVPPRALLAYELRQRELRQDNVSQRTHGQSRRSWWRRGR</sequence>
<keyword evidence="3" id="KW-1185">Reference proteome</keyword>
<reference evidence="2 3" key="1">
    <citation type="submission" date="2022-06" db="EMBL/GenBank/DDBJ databases">
        <title>Genomic Encyclopedia of Archaeal and Bacterial Type Strains, Phase II (KMG-II): from individual species to whole genera.</title>
        <authorList>
            <person name="Goeker M."/>
        </authorList>
    </citation>
    <scope>NUCLEOTIDE SEQUENCE [LARGE SCALE GENOMIC DNA]</scope>
    <source>
        <strain evidence="2 3">DSM 40477</strain>
    </source>
</reference>
<name>A0ABT1HLD4_STRSD</name>
<evidence type="ECO:0000313" key="2">
    <source>
        <dbReference type="EMBL" id="MCP2256328.1"/>
    </source>
</evidence>
<organism evidence="2 3">
    <name type="scientific">Streptoalloteichus tenebrarius (strain ATCC 17920 / DSM 40477 / JCM 4838 / CBS 697.72 / NBRC 16177 / NCIMB 11028 / NRRL B-12390 / A12253. 1 / ISP 5477)</name>
    <name type="common">Streptomyces tenebrarius</name>
    <dbReference type="NCBI Taxonomy" id="1933"/>
    <lineage>
        <taxon>Bacteria</taxon>
        <taxon>Bacillati</taxon>
        <taxon>Actinomycetota</taxon>
        <taxon>Actinomycetes</taxon>
        <taxon>Pseudonocardiales</taxon>
        <taxon>Pseudonocardiaceae</taxon>
        <taxon>Streptoalloteichus</taxon>
    </lineage>
</organism>
<evidence type="ECO:0000256" key="1">
    <source>
        <dbReference type="SAM" id="MobiDB-lite"/>
    </source>
</evidence>
<gene>
    <name evidence="2" type="ORF">LX15_000011</name>
</gene>
<feature type="compositionally biased region" description="Basic residues" evidence="1">
    <location>
        <begin position="89"/>
        <end position="100"/>
    </location>
</feature>